<keyword evidence="4" id="KW-0732">Signal</keyword>
<keyword evidence="2" id="KW-1134">Transmembrane beta strand</keyword>
<comment type="caution">
    <text evidence="7">The sequence shown here is derived from an EMBL/GenBank/DDBJ whole genome shotgun (WGS) entry which is preliminary data.</text>
</comment>
<name>J9GM27_9ZZZZ</name>
<keyword evidence="5" id="KW-0472">Membrane</keyword>
<keyword evidence="3" id="KW-0812">Transmembrane</keyword>
<feature type="non-terminal residue" evidence="7">
    <location>
        <position position="51"/>
    </location>
</feature>
<proteinExistence type="predicted"/>
<dbReference type="GO" id="GO:0009279">
    <property type="term" value="C:cell outer membrane"/>
    <property type="evidence" value="ECO:0007669"/>
    <property type="project" value="UniProtKB-SubCell"/>
</dbReference>
<reference evidence="7" key="1">
    <citation type="journal article" date="2012" name="PLoS ONE">
        <title>Gene sets for utilization of primary and secondary nutrition supplies in the distal gut of endangered iberian lynx.</title>
        <authorList>
            <person name="Alcaide M."/>
            <person name="Messina E."/>
            <person name="Richter M."/>
            <person name="Bargiela R."/>
            <person name="Peplies J."/>
            <person name="Huws S.A."/>
            <person name="Newbold C.J."/>
            <person name="Golyshin P.N."/>
            <person name="Simon M.A."/>
            <person name="Lopez G."/>
            <person name="Yakimov M.M."/>
            <person name="Ferrer M."/>
        </authorList>
    </citation>
    <scope>NUCLEOTIDE SEQUENCE</scope>
</reference>
<dbReference type="Pfam" id="PF03349">
    <property type="entry name" value="Toluene_X"/>
    <property type="match status" value="1"/>
</dbReference>
<accession>J9GM27</accession>
<protein>
    <submittedName>
        <fullName evidence="7">Membrane protein involved in aromatic hydrocarbon degradation</fullName>
    </submittedName>
</protein>
<evidence type="ECO:0000256" key="2">
    <source>
        <dbReference type="ARBA" id="ARBA00022452"/>
    </source>
</evidence>
<evidence type="ECO:0000256" key="3">
    <source>
        <dbReference type="ARBA" id="ARBA00022692"/>
    </source>
</evidence>
<evidence type="ECO:0000313" key="7">
    <source>
        <dbReference type="EMBL" id="EJX00860.1"/>
    </source>
</evidence>
<evidence type="ECO:0000256" key="1">
    <source>
        <dbReference type="ARBA" id="ARBA00004571"/>
    </source>
</evidence>
<organism evidence="7">
    <name type="scientific">gut metagenome</name>
    <dbReference type="NCBI Taxonomy" id="749906"/>
    <lineage>
        <taxon>unclassified sequences</taxon>
        <taxon>metagenomes</taxon>
        <taxon>organismal metagenomes</taxon>
    </lineage>
</organism>
<keyword evidence="6" id="KW-0998">Cell outer membrane</keyword>
<dbReference type="AlphaFoldDB" id="J9GM27"/>
<evidence type="ECO:0000256" key="6">
    <source>
        <dbReference type="ARBA" id="ARBA00023237"/>
    </source>
</evidence>
<evidence type="ECO:0000256" key="5">
    <source>
        <dbReference type="ARBA" id="ARBA00023136"/>
    </source>
</evidence>
<comment type="subcellular location">
    <subcellularLocation>
        <location evidence="1">Cell outer membrane</location>
        <topology evidence="1">Multi-pass membrane protein</topology>
    </subcellularLocation>
</comment>
<sequence>MKNMKIAAAALAVASAFTTQAYAAGFMLTEQSAAGLGRAYAGVGVDGTDLY</sequence>
<dbReference type="InterPro" id="IPR005017">
    <property type="entry name" value="OMPP1/FadL/TodX"/>
</dbReference>
<dbReference type="EMBL" id="AMCI01003201">
    <property type="protein sequence ID" value="EJX00860.1"/>
    <property type="molecule type" value="Genomic_DNA"/>
</dbReference>
<evidence type="ECO:0000256" key="4">
    <source>
        <dbReference type="ARBA" id="ARBA00022729"/>
    </source>
</evidence>
<gene>
    <name evidence="7" type="ORF">EVA_11036</name>
</gene>